<evidence type="ECO:0000256" key="1">
    <source>
        <dbReference type="SAM" id="SignalP"/>
    </source>
</evidence>
<feature type="chain" id="PRO_5021328872" evidence="1">
    <location>
        <begin position="23"/>
        <end position="222"/>
    </location>
</feature>
<comment type="caution">
    <text evidence="2">The sequence shown here is derived from an EMBL/GenBank/DDBJ whole genome shotgun (WGS) entry which is preliminary data.</text>
</comment>
<reference evidence="2 3" key="1">
    <citation type="submission" date="2019-03" db="EMBL/GenBank/DDBJ databases">
        <title>Draft genome sequence of Xylaria hypoxylon DSM 108379, a ubiquitous saprotrophic-parasitic fungi on hardwood.</title>
        <authorList>
            <person name="Buettner E."/>
            <person name="Leonhardt S."/>
            <person name="Gebauer A.M."/>
            <person name="Liers C."/>
            <person name="Hofrichter M."/>
            <person name="Kellner H."/>
        </authorList>
    </citation>
    <scope>NUCLEOTIDE SEQUENCE [LARGE SCALE GENOMIC DNA]</scope>
    <source>
        <strain evidence="2 3">DSM 108379</strain>
    </source>
</reference>
<dbReference type="Proteomes" id="UP000297716">
    <property type="component" value="Unassembled WGS sequence"/>
</dbReference>
<evidence type="ECO:0000313" key="2">
    <source>
        <dbReference type="EMBL" id="TGJ81607.1"/>
    </source>
</evidence>
<protein>
    <submittedName>
        <fullName evidence="2">Uncharacterized protein</fullName>
    </submittedName>
</protein>
<dbReference type="OrthoDB" id="4655630at2759"/>
<sequence length="222" mass="24352">MYFTKSISAFIVGALMATSAVGELTQVPRRADGGMLAREEAKPIRSLTREEKMQKRADDCLSAIQNKRLRARADKNINVDAWDHGKDQDTLTTTGLATCYGVAITGSYEGDNSGDDRFLSHTLEGERGPAEALFDAVEAARGNGLGNIYALLVYPDPSSFTDENGWTDEDRTDIQAEHDWYVMWIADATGGVAPEEKSHSYMESWGIKVNSFKGIQSGRFVG</sequence>
<proteinExistence type="predicted"/>
<accession>A0A4Z0YEK8</accession>
<keyword evidence="1" id="KW-0732">Signal</keyword>
<dbReference type="AlphaFoldDB" id="A0A4Z0YEK8"/>
<feature type="signal peptide" evidence="1">
    <location>
        <begin position="1"/>
        <end position="22"/>
    </location>
</feature>
<name>A0A4Z0YEK8_9PEZI</name>
<dbReference type="EMBL" id="SKBN01000160">
    <property type="protein sequence ID" value="TGJ81607.1"/>
    <property type="molecule type" value="Genomic_DNA"/>
</dbReference>
<gene>
    <name evidence="2" type="ORF">E0Z10_g7151</name>
</gene>
<keyword evidence="3" id="KW-1185">Reference proteome</keyword>
<evidence type="ECO:0000313" key="3">
    <source>
        <dbReference type="Proteomes" id="UP000297716"/>
    </source>
</evidence>
<organism evidence="2 3">
    <name type="scientific">Xylaria hypoxylon</name>
    <dbReference type="NCBI Taxonomy" id="37992"/>
    <lineage>
        <taxon>Eukaryota</taxon>
        <taxon>Fungi</taxon>
        <taxon>Dikarya</taxon>
        <taxon>Ascomycota</taxon>
        <taxon>Pezizomycotina</taxon>
        <taxon>Sordariomycetes</taxon>
        <taxon>Xylariomycetidae</taxon>
        <taxon>Xylariales</taxon>
        <taxon>Xylariaceae</taxon>
        <taxon>Xylaria</taxon>
    </lineage>
</organism>